<dbReference type="InterPro" id="IPR007267">
    <property type="entry name" value="GtrA_DPMS_TM"/>
</dbReference>
<keyword evidence="4" id="KW-1133">Transmembrane helix</keyword>
<evidence type="ECO:0000256" key="1">
    <source>
        <dbReference type="ARBA" id="ARBA00004141"/>
    </source>
</evidence>
<dbReference type="AlphaFoldDB" id="A0A1A0DCE1"/>
<sequence>MSNASPSPSAATTKLIRLIKFGMVGSLGFLWDSGTVYALRPLIGLTAATLVAYFVAATLNWVFNRIWTFKGAGHHEHPVLQWLRFLSANSLGFFLNRGTVYLLFYIFPFCMQHPIIALAAGAGAGMLANFSMSQKIVFREKPPASALELAEMSVEISPPTPHQTSDT</sequence>
<evidence type="ECO:0000256" key="3">
    <source>
        <dbReference type="ARBA" id="ARBA00022692"/>
    </source>
</evidence>
<name>A0A1A0DCE1_ACEPA</name>
<evidence type="ECO:0000313" key="6">
    <source>
        <dbReference type="EMBL" id="OAZ72690.1"/>
    </source>
</evidence>
<evidence type="ECO:0000256" key="4">
    <source>
        <dbReference type="ARBA" id="ARBA00022989"/>
    </source>
</evidence>
<dbReference type="OrthoDB" id="7360864at2"/>
<gene>
    <name evidence="6" type="ORF">SRCM100623_01232</name>
</gene>
<evidence type="ECO:0000256" key="2">
    <source>
        <dbReference type="ARBA" id="ARBA00009399"/>
    </source>
</evidence>
<keyword evidence="3" id="KW-0812">Transmembrane</keyword>
<dbReference type="GO" id="GO:0005886">
    <property type="term" value="C:plasma membrane"/>
    <property type="evidence" value="ECO:0007669"/>
    <property type="project" value="TreeGrafter"/>
</dbReference>
<evidence type="ECO:0000313" key="7">
    <source>
        <dbReference type="Proteomes" id="UP000093796"/>
    </source>
</evidence>
<comment type="similarity">
    <text evidence="2">Belongs to the GtrA family.</text>
</comment>
<dbReference type="Proteomes" id="UP000093796">
    <property type="component" value="Unassembled WGS sequence"/>
</dbReference>
<accession>A0A1A0DCE1</accession>
<dbReference type="RefSeq" id="WP_003628343.1">
    <property type="nucleotide sequence ID" value="NZ_BSCN01000074.1"/>
</dbReference>
<keyword evidence="5" id="KW-0472">Membrane</keyword>
<dbReference type="Pfam" id="PF04138">
    <property type="entry name" value="GtrA_DPMS_TM"/>
    <property type="match status" value="1"/>
</dbReference>
<comment type="subcellular location">
    <subcellularLocation>
        <location evidence="1">Membrane</location>
        <topology evidence="1">Multi-pass membrane protein</topology>
    </subcellularLocation>
</comment>
<dbReference type="EMBL" id="LYUD01000099">
    <property type="protein sequence ID" value="OAZ72690.1"/>
    <property type="molecule type" value="Genomic_DNA"/>
</dbReference>
<dbReference type="eggNOG" id="COG2246">
    <property type="taxonomic scope" value="Bacteria"/>
</dbReference>
<dbReference type="PANTHER" id="PTHR38459:SF1">
    <property type="entry name" value="PROPHAGE BACTOPRENOL-LINKED GLUCOSE TRANSLOCASE HOMOLOG"/>
    <property type="match status" value="1"/>
</dbReference>
<dbReference type="OMA" id="WLINRAW"/>
<organism evidence="6 7">
    <name type="scientific">Acetobacter pasteurianus</name>
    <name type="common">Acetobacter turbidans</name>
    <dbReference type="NCBI Taxonomy" id="438"/>
    <lineage>
        <taxon>Bacteria</taxon>
        <taxon>Pseudomonadati</taxon>
        <taxon>Pseudomonadota</taxon>
        <taxon>Alphaproteobacteria</taxon>
        <taxon>Acetobacterales</taxon>
        <taxon>Acetobacteraceae</taxon>
        <taxon>Acetobacter</taxon>
    </lineage>
</organism>
<dbReference type="InterPro" id="IPR051401">
    <property type="entry name" value="GtrA_CellWall_Glycosyl"/>
</dbReference>
<reference evidence="6 7" key="1">
    <citation type="submission" date="2016-05" db="EMBL/GenBank/DDBJ databases">
        <title>Genome sequencing of Acetobacter pasteurianus strain SRCM100623.</title>
        <authorList>
            <person name="Song Y.R."/>
        </authorList>
    </citation>
    <scope>NUCLEOTIDE SEQUENCE [LARGE SCALE GENOMIC DNA]</scope>
    <source>
        <strain evidence="6 7">SRCM100623</strain>
    </source>
</reference>
<proteinExistence type="inferred from homology"/>
<dbReference type="PANTHER" id="PTHR38459">
    <property type="entry name" value="PROPHAGE BACTOPRENOL-LINKED GLUCOSE TRANSLOCASE HOMOLOG"/>
    <property type="match status" value="1"/>
</dbReference>
<dbReference type="GO" id="GO:0000271">
    <property type="term" value="P:polysaccharide biosynthetic process"/>
    <property type="evidence" value="ECO:0007669"/>
    <property type="project" value="InterPro"/>
</dbReference>
<dbReference type="GeneID" id="60375798"/>
<comment type="caution">
    <text evidence="6">The sequence shown here is derived from an EMBL/GenBank/DDBJ whole genome shotgun (WGS) entry which is preliminary data.</text>
</comment>
<protein>
    <submittedName>
        <fullName evidence="6">Uncharacterized protein</fullName>
    </submittedName>
</protein>
<evidence type="ECO:0000256" key="5">
    <source>
        <dbReference type="ARBA" id="ARBA00023136"/>
    </source>
</evidence>
<dbReference type="PATRIC" id="fig|438.15.peg.1405"/>